<gene>
    <name evidence="4" type="ORF">KGD83_09220</name>
</gene>
<feature type="region of interest" description="Disordered" evidence="3">
    <location>
        <begin position="381"/>
        <end position="406"/>
    </location>
</feature>
<feature type="compositionally biased region" description="Basic and acidic residues" evidence="3">
    <location>
        <begin position="381"/>
        <end position="394"/>
    </location>
</feature>
<evidence type="ECO:0000256" key="1">
    <source>
        <dbReference type="ARBA" id="ARBA00023125"/>
    </source>
</evidence>
<evidence type="ECO:0008006" key="6">
    <source>
        <dbReference type="Google" id="ProtNLM"/>
    </source>
</evidence>
<dbReference type="Gene3D" id="1.10.150.130">
    <property type="match status" value="1"/>
</dbReference>
<keyword evidence="1" id="KW-0238">DNA-binding</keyword>
<accession>A0ABX8CB91</accession>
<dbReference type="EMBL" id="CP074132">
    <property type="protein sequence ID" value="QUX31681.1"/>
    <property type="molecule type" value="Genomic_DNA"/>
</dbReference>
<reference evidence="5" key="1">
    <citation type="submission" date="2021-05" db="EMBL/GenBank/DDBJ databases">
        <title>Direct Submission.</title>
        <authorList>
            <person name="Li K."/>
            <person name="Gao J."/>
        </authorList>
    </citation>
    <scope>NUCLEOTIDE SEQUENCE [LARGE SCALE GENOMIC DNA]</scope>
    <source>
        <strain evidence="5">HDS12</strain>
    </source>
</reference>
<dbReference type="InterPro" id="IPR010998">
    <property type="entry name" value="Integrase_recombinase_N"/>
</dbReference>
<keyword evidence="2" id="KW-0233">DNA recombination</keyword>
<dbReference type="PANTHER" id="PTHR30349">
    <property type="entry name" value="PHAGE INTEGRASE-RELATED"/>
    <property type="match status" value="1"/>
</dbReference>
<protein>
    <recommendedName>
        <fullName evidence="6">Integrase</fullName>
    </recommendedName>
</protein>
<dbReference type="SUPFAM" id="SSF56349">
    <property type="entry name" value="DNA breaking-rejoining enzymes"/>
    <property type="match status" value="1"/>
</dbReference>
<dbReference type="Proteomes" id="UP000678016">
    <property type="component" value="Chromosome"/>
</dbReference>
<name>A0ABX8CB91_9ACTN</name>
<organism evidence="4 5">
    <name type="scientific">Nocardiopsis akebiae</name>
    <dbReference type="NCBI Taxonomy" id="2831968"/>
    <lineage>
        <taxon>Bacteria</taxon>
        <taxon>Bacillati</taxon>
        <taxon>Actinomycetota</taxon>
        <taxon>Actinomycetes</taxon>
        <taxon>Streptosporangiales</taxon>
        <taxon>Nocardiopsidaceae</taxon>
        <taxon>Nocardiopsis</taxon>
    </lineage>
</organism>
<dbReference type="InterPro" id="IPR011010">
    <property type="entry name" value="DNA_brk_join_enz"/>
</dbReference>
<sequence length="406" mass="46622">MKYKKPNGDWASESGFATKEAALAWGRDQETDIRRHTWIDPARAEVRFGVFAEEVFDAARLAGNTRAKYRSYLDRHILPQWEDWPLGAVFNDYLEIERWVRDLHEELAEPSVASIFAYFSRLLEVAVKARKIPANPARGVRVTSGEYEAERQVATPAQFLRAALRLHETFGRAGFVLALMNGYTGARWSELVALRPHDYDEINHAVPVRTPLREVGGRLERAPSPKTPAGKRWIQLPPFLDTLYTELIEDCEDDYLFSGPRGGLLRRGNFRARFWRPVWDGDPRSGEARWRRPLLPGFTFNEGRHTHRTWLAEDEIPEVARAARLGHRVPGMARVYEHVTPEMKRRVLSVLENRWRGSVTALTDRDREWLFTVAPTLEEHYRGNSESGLREEPASKTISQISPSLG</sequence>
<dbReference type="InterPro" id="IPR013762">
    <property type="entry name" value="Integrase-like_cat_sf"/>
</dbReference>
<dbReference type="InterPro" id="IPR050090">
    <property type="entry name" value="Tyrosine_recombinase_XerCD"/>
</dbReference>
<keyword evidence="5" id="KW-1185">Reference proteome</keyword>
<evidence type="ECO:0000313" key="5">
    <source>
        <dbReference type="Proteomes" id="UP000678016"/>
    </source>
</evidence>
<dbReference type="PANTHER" id="PTHR30349:SF64">
    <property type="entry name" value="PROPHAGE INTEGRASE INTD-RELATED"/>
    <property type="match status" value="1"/>
</dbReference>
<proteinExistence type="predicted"/>
<feature type="compositionally biased region" description="Polar residues" evidence="3">
    <location>
        <begin position="396"/>
        <end position="406"/>
    </location>
</feature>
<evidence type="ECO:0000256" key="3">
    <source>
        <dbReference type="SAM" id="MobiDB-lite"/>
    </source>
</evidence>
<evidence type="ECO:0000256" key="2">
    <source>
        <dbReference type="ARBA" id="ARBA00023172"/>
    </source>
</evidence>
<evidence type="ECO:0000313" key="4">
    <source>
        <dbReference type="EMBL" id="QUX31681.1"/>
    </source>
</evidence>
<dbReference type="Gene3D" id="1.10.443.10">
    <property type="entry name" value="Intergrase catalytic core"/>
    <property type="match status" value="1"/>
</dbReference>